<evidence type="ECO:0000256" key="1">
    <source>
        <dbReference type="ARBA" id="ARBA00022777"/>
    </source>
</evidence>
<dbReference type="EMBL" id="ADLN01000107">
    <property type="protein sequence ID" value="EHI58087.1"/>
    <property type="molecule type" value="Genomic_DNA"/>
</dbReference>
<dbReference type="SMART" id="SM00387">
    <property type="entry name" value="HATPase_c"/>
    <property type="match status" value="1"/>
</dbReference>
<gene>
    <name evidence="5" type="ORF">HMPREF9473_03851</name>
</gene>
<keyword evidence="1" id="KW-0808">Transferase</keyword>
<keyword evidence="1" id="KW-0418">Kinase</keyword>
<reference evidence="5 6" key="1">
    <citation type="submission" date="2011-08" db="EMBL/GenBank/DDBJ databases">
        <title>The Genome Sequence of Clostridium hathewayi WAL-18680.</title>
        <authorList>
            <consortium name="The Broad Institute Genome Sequencing Platform"/>
            <person name="Earl A."/>
            <person name="Ward D."/>
            <person name="Feldgarden M."/>
            <person name="Gevers D."/>
            <person name="Finegold S.M."/>
            <person name="Summanen P.H."/>
            <person name="Molitoris D.R."/>
            <person name="Song M."/>
            <person name="Daigneault M."/>
            <person name="Allen-Vercoe E."/>
            <person name="Young S.K."/>
            <person name="Zeng Q."/>
            <person name="Gargeya S."/>
            <person name="Fitzgerald M."/>
            <person name="Haas B."/>
            <person name="Abouelleil A."/>
            <person name="Alvarado L."/>
            <person name="Arachchi H.M."/>
            <person name="Berlin A."/>
            <person name="Brown A."/>
            <person name="Chapman S.B."/>
            <person name="Chen Z."/>
            <person name="Dunbar C."/>
            <person name="Freedman E."/>
            <person name="Gearin G."/>
            <person name="Gellesch M."/>
            <person name="Goldberg J."/>
            <person name="Griggs A."/>
            <person name="Gujja S."/>
            <person name="Heiman D."/>
            <person name="Howarth C."/>
            <person name="Larson L."/>
            <person name="Lui A."/>
            <person name="MacDonald P.J.P."/>
            <person name="Montmayeur A."/>
            <person name="Murphy C."/>
            <person name="Neiman D."/>
            <person name="Pearson M."/>
            <person name="Priest M."/>
            <person name="Roberts A."/>
            <person name="Saif S."/>
            <person name="Shea T."/>
            <person name="Shenoy N."/>
            <person name="Sisk P."/>
            <person name="Stolte C."/>
            <person name="Sykes S."/>
            <person name="Wortman J."/>
            <person name="Nusbaum C."/>
            <person name="Birren B."/>
        </authorList>
    </citation>
    <scope>NUCLEOTIDE SEQUENCE [LARGE SCALE GENOMIC DNA]</scope>
    <source>
        <strain evidence="5 6">WAL-18680</strain>
    </source>
</reference>
<dbReference type="PROSITE" id="PS50109">
    <property type="entry name" value="HIS_KIN"/>
    <property type="match status" value="1"/>
</dbReference>
<evidence type="ECO:0000259" key="4">
    <source>
        <dbReference type="PROSITE" id="PS50109"/>
    </source>
</evidence>
<feature type="domain" description="Histidine kinase" evidence="4">
    <location>
        <begin position="260"/>
        <end position="446"/>
    </location>
</feature>
<keyword evidence="2" id="KW-0902">Two-component regulatory system</keyword>
<dbReference type="RefSeq" id="WP_006781842.1">
    <property type="nucleotide sequence ID" value="NZ_CP040506.1"/>
</dbReference>
<dbReference type="Pfam" id="PF14501">
    <property type="entry name" value="HATPase_c_5"/>
    <property type="match status" value="1"/>
</dbReference>
<dbReference type="InterPro" id="IPR032834">
    <property type="entry name" value="NatK-like_C"/>
</dbReference>
<name>G5IK23_9FIRM</name>
<feature type="transmembrane region" description="Helical" evidence="3">
    <location>
        <begin position="201"/>
        <end position="221"/>
    </location>
</feature>
<evidence type="ECO:0000256" key="2">
    <source>
        <dbReference type="ARBA" id="ARBA00023012"/>
    </source>
</evidence>
<dbReference type="CDD" id="cd16935">
    <property type="entry name" value="HATPase_AgrC-ComD-like"/>
    <property type="match status" value="1"/>
</dbReference>
<proteinExistence type="predicted"/>
<dbReference type="PANTHER" id="PTHR40448">
    <property type="entry name" value="TWO-COMPONENT SENSOR HISTIDINE KINASE"/>
    <property type="match status" value="1"/>
</dbReference>
<feature type="transmembrane region" description="Helical" evidence="3">
    <location>
        <begin position="40"/>
        <end position="59"/>
    </location>
</feature>
<dbReference type="GO" id="GO:0016301">
    <property type="term" value="F:kinase activity"/>
    <property type="evidence" value="ECO:0007669"/>
    <property type="project" value="UniProtKB-KW"/>
</dbReference>
<accession>G5IK23</accession>
<feature type="transmembrane region" description="Helical" evidence="3">
    <location>
        <begin position="174"/>
        <end position="195"/>
    </location>
</feature>
<dbReference type="OrthoDB" id="9156435at2"/>
<organism evidence="5 6">
    <name type="scientific">Hungatella hathewayi WAL-18680</name>
    <dbReference type="NCBI Taxonomy" id="742737"/>
    <lineage>
        <taxon>Bacteria</taxon>
        <taxon>Bacillati</taxon>
        <taxon>Bacillota</taxon>
        <taxon>Clostridia</taxon>
        <taxon>Lachnospirales</taxon>
        <taxon>Lachnospiraceae</taxon>
        <taxon>Hungatella</taxon>
    </lineage>
</organism>
<feature type="transmembrane region" description="Helical" evidence="3">
    <location>
        <begin position="95"/>
        <end position="111"/>
    </location>
</feature>
<dbReference type="PANTHER" id="PTHR40448:SF1">
    <property type="entry name" value="TWO-COMPONENT SENSOR HISTIDINE KINASE"/>
    <property type="match status" value="1"/>
</dbReference>
<keyword evidence="6" id="KW-1185">Reference proteome</keyword>
<dbReference type="GO" id="GO:0042802">
    <property type="term" value="F:identical protein binding"/>
    <property type="evidence" value="ECO:0007669"/>
    <property type="project" value="TreeGrafter"/>
</dbReference>
<evidence type="ECO:0000256" key="3">
    <source>
        <dbReference type="SAM" id="Phobius"/>
    </source>
</evidence>
<dbReference type="HOGENOM" id="CLU_020211_14_0_9"/>
<protein>
    <recommendedName>
        <fullName evidence="4">Histidine kinase domain-containing protein</fullName>
    </recommendedName>
</protein>
<dbReference type="InterPro" id="IPR003594">
    <property type="entry name" value="HATPase_dom"/>
</dbReference>
<dbReference type="Gene3D" id="3.30.565.10">
    <property type="entry name" value="Histidine kinase-like ATPase, C-terminal domain"/>
    <property type="match status" value="1"/>
</dbReference>
<dbReference type="SUPFAM" id="SSF55874">
    <property type="entry name" value="ATPase domain of HSP90 chaperone/DNA topoisomerase II/histidine kinase"/>
    <property type="match status" value="1"/>
</dbReference>
<evidence type="ECO:0000313" key="5">
    <source>
        <dbReference type="EMBL" id="EHI58087.1"/>
    </source>
</evidence>
<dbReference type="PATRIC" id="fig|742737.3.peg.3833"/>
<feature type="transmembrane region" description="Helical" evidence="3">
    <location>
        <begin position="131"/>
        <end position="153"/>
    </location>
</feature>
<feature type="transmembrane region" description="Helical" evidence="3">
    <location>
        <begin position="6"/>
        <end position="28"/>
    </location>
</feature>
<keyword evidence="3" id="KW-0472">Membrane</keyword>
<keyword evidence="3" id="KW-0812">Transmembrane</keyword>
<keyword evidence="3" id="KW-1133">Transmembrane helix</keyword>
<comment type="caution">
    <text evidence="5">The sequence shown here is derived from an EMBL/GenBank/DDBJ whole genome shotgun (WGS) entry which is preliminary data.</text>
</comment>
<dbReference type="GO" id="GO:0000160">
    <property type="term" value="P:phosphorelay signal transduction system"/>
    <property type="evidence" value="ECO:0007669"/>
    <property type="project" value="UniProtKB-KW"/>
</dbReference>
<dbReference type="InterPro" id="IPR036890">
    <property type="entry name" value="HATPase_C_sf"/>
</dbReference>
<sequence length="451" mass="52043">MTTVDSLMVLLFCLLDFLPFSLPQYWLFRDKLRIPFCYTALILSALTAIYSGVFYAINLNGYQAAAQWTTLVRYGFLLLFLALTFVLIKERFTKVLFTNLLLIAWAFFVYGNANFIESRFFWDFSDLHPYLVYNIARIIIYLIISPFILHFFYHTVADALKIENPAMWRYLWEIPLFSTMFGMLYCFTDDVYAYATWQFMVSRYLMLFGTCYVSYVALKVLEISRSRTRLEEELKYADRSLMAQKKQFDTLSGHMDEMRAARHDLRQHLTVVQSYMERDDKDGLGEYLESYRSKLPPDVMEYFCDDDVVNAVISYYAVMARGTGIRFLADTVYPKNCPVSGSDITVLLGNLLENAVEACRREAGDEKLFIKLRMKQRGQSMLLILVDNTCTVSPEFDGDIPLSSKRKGHGIGIASVREIAGRYGGAVQLKQQDGMFCASVRLMLTRNDVGN</sequence>
<dbReference type="InterPro" id="IPR005467">
    <property type="entry name" value="His_kinase_dom"/>
</dbReference>
<evidence type="ECO:0000313" key="6">
    <source>
        <dbReference type="Proteomes" id="UP000005384"/>
    </source>
</evidence>
<feature type="transmembrane region" description="Helical" evidence="3">
    <location>
        <begin position="71"/>
        <end position="88"/>
    </location>
</feature>
<dbReference type="AlphaFoldDB" id="G5IK23"/>
<dbReference type="Proteomes" id="UP000005384">
    <property type="component" value="Unassembled WGS sequence"/>
</dbReference>